<evidence type="ECO:0000313" key="2">
    <source>
        <dbReference type="Proteomes" id="UP000626554"/>
    </source>
</evidence>
<comment type="caution">
    <text evidence="1">The sequence shown here is derived from an EMBL/GenBank/DDBJ whole genome shotgun (WGS) entry which is preliminary data.</text>
</comment>
<dbReference type="RefSeq" id="WP_176898910.1">
    <property type="nucleotide sequence ID" value="NZ_JABKAV010000011.1"/>
</dbReference>
<organism evidence="1 2">
    <name type="scientific">Hymenobacter terrestris</name>
    <dbReference type="NCBI Taxonomy" id="2748310"/>
    <lineage>
        <taxon>Bacteria</taxon>
        <taxon>Pseudomonadati</taxon>
        <taxon>Bacteroidota</taxon>
        <taxon>Cytophagia</taxon>
        <taxon>Cytophagales</taxon>
        <taxon>Hymenobacteraceae</taxon>
        <taxon>Hymenobacter</taxon>
    </lineage>
</organism>
<dbReference type="EMBL" id="JABKAV010000011">
    <property type="protein sequence ID" value="NVO84413.1"/>
    <property type="molecule type" value="Genomic_DNA"/>
</dbReference>
<reference evidence="1 2" key="1">
    <citation type="submission" date="2020-05" db="EMBL/GenBank/DDBJ databases">
        <title>Hymenobacter terrestris sp. nov. and Hymenobacter lapidiphilus sp. nov., isolated from regoliths in Antarctica.</title>
        <authorList>
            <person name="Sedlacek I."/>
            <person name="Pantucek R."/>
            <person name="Zeman M."/>
            <person name="Holochova P."/>
            <person name="Kralova S."/>
            <person name="Stankova E."/>
            <person name="Sedo O."/>
            <person name="Micenkova L."/>
            <person name="Svec P."/>
            <person name="Gupta V."/>
            <person name="Sood U."/>
            <person name="Korpole U.S."/>
            <person name="Lal R."/>
        </authorList>
    </citation>
    <scope>NUCLEOTIDE SEQUENCE [LARGE SCALE GENOMIC DNA]</scope>
    <source>
        <strain evidence="1 2">P5252</strain>
    </source>
</reference>
<proteinExistence type="predicted"/>
<evidence type="ECO:0000313" key="1">
    <source>
        <dbReference type="EMBL" id="NVO84413.1"/>
    </source>
</evidence>
<dbReference type="Proteomes" id="UP000626554">
    <property type="component" value="Unassembled WGS sequence"/>
</dbReference>
<protein>
    <submittedName>
        <fullName evidence="1">Uncharacterized protein</fullName>
    </submittedName>
</protein>
<accession>A0ABX2Q0D8</accession>
<name>A0ABX2Q0D8_9BACT</name>
<keyword evidence="2" id="KW-1185">Reference proteome</keyword>
<gene>
    <name evidence="1" type="ORF">HW556_05930</name>
</gene>
<sequence length="200" mass="22196">MKKLLIPVAGAFCLLQLSSCLNTEREVATSRNTDRQFTPGLEANRGRVSERTVLRTVNATHNFSSTKDKDSFVLQLRGPKIASSRAYFIILSSTGDTLRQEVMPATALIRDQDMTDPQTATVRDKEIAILQGMNSFFRDDRFVQPAVPKAAVQPENVDAQSWSSVKADSRAIGFDYPSADGRERRLAFSKTLKRAVVIAE</sequence>